<sequence length="141" mass="16037">MYYSVSSGNFRRLTDLGGIVARNQFGQVGVPDAPCIYRRYPEDTGCTVLDFPHWEPFRSVVRAFFGDISVTPDDVLDLLFGYPSGYPTCRNQDRVRNDKLTAASTHGTQFFYSMVENILCRRSKTRGTGRLRREVNRLLAA</sequence>
<accession>A0A5E4NBG0</accession>
<organism evidence="1 2">
    <name type="scientific">Cinara cedri</name>
    <dbReference type="NCBI Taxonomy" id="506608"/>
    <lineage>
        <taxon>Eukaryota</taxon>
        <taxon>Metazoa</taxon>
        <taxon>Ecdysozoa</taxon>
        <taxon>Arthropoda</taxon>
        <taxon>Hexapoda</taxon>
        <taxon>Insecta</taxon>
        <taxon>Pterygota</taxon>
        <taxon>Neoptera</taxon>
        <taxon>Paraneoptera</taxon>
        <taxon>Hemiptera</taxon>
        <taxon>Sternorrhyncha</taxon>
        <taxon>Aphidomorpha</taxon>
        <taxon>Aphidoidea</taxon>
        <taxon>Aphididae</taxon>
        <taxon>Lachninae</taxon>
        <taxon>Cinara</taxon>
    </lineage>
</organism>
<reference evidence="1 2" key="1">
    <citation type="submission" date="2019-08" db="EMBL/GenBank/DDBJ databases">
        <authorList>
            <person name="Alioto T."/>
            <person name="Alioto T."/>
            <person name="Gomez Garrido J."/>
        </authorList>
    </citation>
    <scope>NUCLEOTIDE SEQUENCE [LARGE SCALE GENOMIC DNA]</scope>
</reference>
<keyword evidence="2" id="KW-1185">Reference proteome</keyword>
<evidence type="ECO:0000313" key="2">
    <source>
        <dbReference type="Proteomes" id="UP000325440"/>
    </source>
</evidence>
<dbReference type="EMBL" id="CABPRJ010001940">
    <property type="protein sequence ID" value="VVC42178.1"/>
    <property type="molecule type" value="Genomic_DNA"/>
</dbReference>
<name>A0A5E4NBG0_9HEMI</name>
<dbReference type="Proteomes" id="UP000325440">
    <property type="component" value="Unassembled WGS sequence"/>
</dbReference>
<evidence type="ECO:0000313" key="1">
    <source>
        <dbReference type="EMBL" id="VVC42178.1"/>
    </source>
</evidence>
<proteinExistence type="predicted"/>
<dbReference type="AlphaFoldDB" id="A0A5E4NBG0"/>
<gene>
    <name evidence="1" type="ORF">CINCED_3A009860</name>
</gene>
<protein>
    <submittedName>
        <fullName evidence="1">Uncharacterized protein</fullName>
    </submittedName>
</protein>